<evidence type="ECO:0000256" key="5">
    <source>
        <dbReference type="SAM" id="MobiDB-lite"/>
    </source>
</evidence>
<dbReference type="RefSeq" id="WP_066140651.1">
    <property type="nucleotide sequence ID" value="NZ_CBCSGM010000001.1"/>
</dbReference>
<feature type="transmembrane region" description="Helical" evidence="6">
    <location>
        <begin position="20"/>
        <end position="42"/>
    </location>
</feature>
<evidence type="ECO:0000256" key="3">
    <source>
        <dbReference type="ARBA" id="ARBA00022989"/>
    </source>
</evidence>
<evidence type="ECO:0000256" key="1">
    <source>
        <dbReference type="ARBA" id="ARBA00004141"/>
    </source>
</evidence>
<dbReference type="InterPro" id="IPR017500">
    <property type="entry name" value="Phage_infect_YhgE_N"/>
</dbReference>
<feature type="domain" description="ABC-2 type transporter transmembrane" evidence="7">
    <location>
        <begin position="536"/>
        <end position="727"/>
    </location>
</feature>
<proteinExistence type="predicted"/>
<evidence type="ECO:0000256" key="6">
    <source>
        <dbReference type="SAM" id="Phobius"/>
    </source>
</evidence>
<accession>A0A2X4W9Y1</accession>
<dbReference type="Proteomes" id="UP000249134">
    <property type="component" value="Chromosome 1"/>
</dbReference>
<dbReference type="GO" id="GO:0140359">
    <property type="term" value="F:ABC-type transporter activity"/>
    <property type="evidence" value="ECO:0007669"/>
    <property type="project" value="InterPro"/>
</dbReference>
<keyword evidence="2 6" id="KW-0812">Transmembrane</keyword>
<evidence type="ECO:0000259" key="7">
    <source>
        <dbReference type="Pfam" id="PF12698"/>
    </source>
</evidence>
<keyword evidence="3 6" id="KW-1133">Transmembrane helix</keyword>
<dbReference type="InterPro" id="IPR051328">
    <property type="entry name" value="T7SS_ABC-Transporter"/>
</dbReference>
<dbReference type="NCBIfam" id="TIGR03062">
    <property type="entry name" value="pip_yhgE_Cterm"/>
    <property type="match status" value="1"/>
</dbReference>
<dbReference type="InterPro" id="IPR023908">
    <property type="entry name" value="xxxLxxG_rpt"/>
</dbReference>
<dbReference type="NCBIfam" id="TIGR03061">
    <property type="entry name" value="pip_yhgE_Nterm"/>
    <property type="match status" value="1"/>
</dbReference>
<protein>
    <submittedName>
        <fullName evidence="8">ABC-2 type transporter</fullName>
    </submittedName>
</protein>
<evidence type="ECO:0000256" key="4">
    <source>
        <dbReference type="ARBA" id="ARBA00023136"/>
    </source>
</evidence>
<evidence type="ECO:0000313" key="8">
    <source>
        <dbReference type="EMBL" id="SQI60996.1"/>
    </source>
</evidence>
<feature type="transmembrane region" description="Helical" evidence="6">
    <location>
        <begin position="655"/>
        <end position="674"/>
    </location>
</feature>
<dbReference type="SUPFAM" id="SSF58104">
    <property type="entry name" value="Methyl-accepting chemotaxis protein (MCP) signaling domain"/>
    <property type="match status" value="1"/>
</dbReference>
<reference evidence="8 9" key="1">
    <citation type="submission" date="2018-06" db="EMBL/GenBank/DDBJ databases">
        <authorList>
            <consortium name="Pathogen Informatics"/>
            <person name="Doyle S."/>
        </authorList>
    </citation>
    <scope>NUCLEOTIDE SEQUENCE [LARGE SCALE GENOMIC DNA]</scope>
    <source>
        <strain evidence="8 9">NCTC4824</strain>
    </source>
</reference>
<dbReference type="AlphaFoldDB" id="A0A2X4W9Y1"/>
<dbReference type="Pfam" id="PF12698">
    <property type="entry name" value="ABC2_membrane_3"/>
    <property type="match status" value="2"/>
</dbReference>
<dbReference type="Gene3D" id="1.10.287.950">
    <property type="entry name" value="Methyl-accepting chemotaxis protein"/>
    <property type="match status" value="1"/>
</dbReference>
<dbReference type="NCBIfam" id="TIGR03057">
    <property type="entry name" value="xxxLxxG_by_4"/>
    <property type="match status" value="4"/>
</dbReference>
<name>A0A2X4W9Y1_LEDLE</name>
<keyword evidence="9" id="KW-1185">Reference proteome</keyword>
<dbReference type="InterPro" id="IPR017501">
    <property type="entry name" value="Phage_infect_YhgE_C"/>
</dbReference>
<dbReference type="EMBL" id="LS483476">
    <property type="protein sequence ID" value="SQI60996.1"/>
    <property type="molecule type" value="Genomic_DNA"/>
</dbReference>
<comment type="subcellular location">
    <subcellularLocation>
        <location evidence="1">Membrane</location>
        <topology evidence="1">Multi-pass membrane protein</topology>
    </subcellularLocation>
</comment>
<dbReference type="InterPro" id="IPR013525">
    <property type="entry name" value="ABC2_TM"/>
</dbReference>
<dbReference type="GO" id="GO:0016020">
    <property type="term" value="C:membrane"/>
    <property type="evidence" value="ECO:0007669"/>
    <property type="project" value="UniProtKB-SubCell"/>
</dbReference>
<sequence length="747" mass="79921">MKQTLFSAEWKEIFKNKKLLIPLIAVMLVPILYSGMFLWAFWDPYDRLADMPVAIINNDKGADFEGEQLDLGNDLVDKLKENDQFTFDIVSGKQGYKDLEKQKYYLLIEIPNNFSENATTLLDDEPQKLELKYIPNESFNFLSAQIGETAVEQIKSAVAKEVTATYAETMFDKVKEMADGFAQASDGSKELSDGAKELLSGSNKLHENLDELASKSLEFNQGVSKLQTGTKELATGTKDLANGLNQLVDGHGQLVDGAKSAGDGTAQLAEGAKAVNAGINQAAGSMGEISAGTEQIKNGTDQLANKLEEFQNGATQVTQGATELHVGIKQMKSQLAGLDAKLAPLPLPEEVKTELANQLKAELETGIAQLEAGSGNLVAGTEQLQSAADELQTGANTIASKLAEVNAGQKQMQSALGQLATGSGDLLAGVGKLEEGQLKLVNGIVLFDQKLQDANAGAAKLMNGASILTGGVHELADGSNKLSDGSRQLADGSSELSDGTKKLTDGTNELNEKLGDAAEKSSSVHADDRTYDMMGEPVKVENSGINHVPNYGTGFAPYFLSLGLFVGALLLSIVFPLRDPAVKPKNGIAWFFGKFGVIAIVGIIQSLLAVAIMLFGLGIEVQSIPLFIVTTIITSLSFIALIQFLVTLFGDPGRFIAIIVLILQLTTSAGTFPLELIPGPLQPFNAALPMTYSVQAYKAVISSGDFSYMWMNNGILIAYLLGFMGLTVGFFHYKFKRQFAIGDQVEV</sequence>
<dbReference type="PANTHER" id="PTHR43077">
    <property type="entry name" value="TRANSPORT PERMEASE YVFS-RELATED"/>
    <property type="match status" value="1"/>
</dbReference>
<gene>
    <name evidence="8" type="ORF">NCTC4824_03023</name>
</gene>
<feature type="domain" description="ABC-2 type transporter transmembrane" evidence="7">
    <location>
        <begin position="23"/>
        <end position="167"/>
    </location>
</feature>
<organism evidence="8 9">
    <name type="scientific">Lederbergia lenta</name>
    <name type="common">Bacillus lentus</name>
    <dbReference type="NCBI Taxonomy" id="1467"/>
    <lineage>
        <taxon>Bacteria</taxon>
        <taxon>Bacillati</taxon>
        <taxon>Bacillota</taxon>
        <taxon>Bacilli</taxon>
        <taxon>Bacillales</taxon>
        <taxon>Bacillaceae</taxon>
        <taxon>Lederbergia</taxon>
    </lineage>
</organism>
<evidence type="ECO:0000256" key="2">
    <source>
        <dbReference type="ARBA" id="ARBA00022692"/>
    </source>
</evidence>
<feature type="transmembrane region" description="Helical" evidence="6">
    <location>
        <begin position="555"/>
        <end position="577"/>
    </location>
</feature>
<feature type="region of interest" description="Disordered" evidence="5">
    <location>
        <begin position="479"/>
        <end position="507"/>
    </location>
</feature>
<feature type="transmembrane region" description="Helical" evidence="6">
    <location>
        <begin position="589"/>
        <end position="618"/>
    </location>
</feature>
<evidence type="ECO:0000313" key="9">
    <source>
        <dbReference type="Proteomes" id="UP000249134"/>
    </source>
</evidence>
<dbReference type="PANTHER" id="PTHR43077:SF5">
    <property type="entry name" value="PHAGE INFECTION PROTEIN"/>
    <property type="match status" value="1"/>
</dbReference>
<keyword evidence="4 6" id="KW-0472">Membrane</keyword>
<dbReference type="Gene3D" id="3.40.1710.10">
    <property type="entry name" value="abc type-2 transporter like domain"/>
    <property type="match status" value="1"/>
</dbReference>
<feature type="transmembrane region" description="Helical" evidence="6">
    <location>
        <begin position="624"/>
        <end position="648"/>
    </location>
</feature>
<feature type="compositionally biased region" description="Basic and acidic residues" evidence="5">
    <location>
        <begin position="498"/>
        <end position="507"/>
    </location>
</feature>
<dbReference type="KEGG" id="blen:NCTC4824_03023"/>
<feature type="transmembrane region" description="Helical" evidence="6">
    <location>
        <begin position="714"/>
        <end position="733"/>
    </location>
</feature>